<dbReference type="AlphaFoldDB" id="A0A2G9I242"/>
<proteinExistence type="predicted"/>
<dbReference type="PANTHER" id="PTHR46481:SF10">
    <property type="entry name" value="ZINC FINGER BED DOMAIN-CONTAINING PROTEIN 39"/>
    <property type="match status" value="1"/>
</dbReference>
<keyword evidence="4" id="KW-0862">Zinc</keyword>
<dbReference type="SUPFAM" id="SSF53098">
    <property type="entry name" value="Ribonuclease H-like"/>
    <property type="match status" value="1"/>
</dbReference>
<evidence type="ECO:0000313" key="7">
    <source>
        <dbReference type="Proteomes" id="UP000231279"/>
    </source>
</evidence>
<evidence type="ECO:0000256" key="1">
    <source>
        <dbReference type="ARBA" id="ARBA00004123"/>
    </source>
</evidence>
<comment type="subcellular location">
    <subcellularLocation>
        <location evidence="1">Nucleus</location>
    </subcellularLocation>
</comment>
<dbReference type="EMBL" id="NKXS01000497">
    <property type="protein sequence ID" value="PIN23824.1"/>
    <property type="molecule type" value="Genomic_DNA"/>
</dbReference>
<protein>
    <submittedName>
        <fullName evidence="6">Uncharacterized protein</fullName>
    </submittedName>
</protein>
<organism evidence="6 7">
    <name type="scientific">Handroanthus impetiginosus</name>
    <dbReference type="NCBI Taxonomy" id="429701"/>
    <lineage>
        <taxon>Eukaryota</taxon>
        <taxon>Viridiplantae</taxon>
        <taxon>Streptophyta</taxon>
        <taxon>Embryophyta</taxon>
        <taxon>Tracheophyta</taxon>
        <taxon>Spermatophyta</taxon>
        <taxon>Magnoliopsida</taxon>
        <taxon>eudicotyledons</taxon>
        <taxon>Gunneridae</taxon>
        <taxon>Pentapetalae</taxon>
        <taxon>asterids</taxon>
        <taxon>lamiids</taxon>
        <taxon>Lamiales</taxon>
        <taxon>Bignoniaceae</taxon>
        <taxon>Crescentiina</taxon>
        <taxon>Tabebuia alliance</taxon>
        <taxon>Handroanthus</taxon>
    </lineage>
</organism>
<dbReference type="Proteomes" id="UP000231279">
    <property type="component" value="Unassembled WGS sequence"/>
</dbReference>
<keyword evidence="3" id="KW-0863">Zinc-finger</keyword>
<reference evidence="7" key="1">
    <citation type="journal article" date="2018" name="Gigascience">
        <title>Genome assembly of the Pink Ipe (Handroanthus impetiginosus, Bignoniaceae), a highly valued, ecologically keystone Neotropical timber forest tree.</title>
        <authorList>
            <person name="Silva-Junior O.B."/>
            <person name="Grattapaglia D."/>
            <person name="Novaes E."/>
            <person name="Collevatti R.G."/>
        </authorList>
    </citation>
    <scope>NUCLEOTIDE SEQUENCE [LARGE SCALE GENOMIC DNA]</scope>
    <source>
        <strain evidence="7">cv. UFG-1</strain>
    </source>
</reference>
<keyword evidence="5" id="KW-0539">Nucleus</keyword>
<evidence type="ECO:0000256" key="5">
    <source>
        <dbReference type="ARBA" id="ARBA00023242"/>
    </source>
</evidence>
<keyword evidence="2" id="KW-0479">Metal-binding</keyword>
<comment type="caution">
    <text evidence="6">The sequence shown here is derived from an EMBL/GenBank/DDBJ whole genome shotgun (WGS) entry which is preliminary data.</text>
</comment>
<evidence type="ECO:0000256" key="4">
    <source>
        <dbReference type="ARBA" id="ARBA00022833"/>
    </source>
</evidence>
<accession>A0A2G9I242</accession>
<name>A0A2G9I242_9LAMI</name>
<dbReference type="GO" id="GO:0008270">
    <property type="term" value="F:zinc ion binding"/>
    <property type="evidence" value="ECO:0007669"/>
    <property type="project" value="UniProtKB-KW"/>
</dbReference>
<keyword evidence="7" id="KW-1185">Reference proteome</keyword>
<evidence type="ECO:0000256" key="3">
    <source>
        <dbReference type="ARBA" id="ARBA00022771"/>
    </source>
</evidence>
<sequence>MQWNVIPYGIDVIRDIVDIICDTVEYIRWSDSRLLTFTEVVKQLNLPVRKLVDDCRTRWNSTYEMIAIALKLKDAFQLVLDPRCKLRAPKFVLSRIYLPKKATQEIDKVRPTLSLLYSEYEDIHNNEGDSSHDSQSYQGVNTTGISDWSEYAEYVNINKSIRPQKSKLEEYLEEHVYKVNEGSDFDALDCTVASKATFSVETRVIVDYCASLSTEIVQALLCGGH</sequence>
<dbReference type="GO" id="GO:0005634">
    <property type="term" value="C:nucleus"/>
    <property type="evidence" value="ECO:0007669"/>
    <property type="project" value="UniProtKB-SubCell"/>
</dbReference>
<dbReference type="OrthoDB" id="2610923at2759"/>
<evidence type="ECO:0000313" key="6">
    <source>
        <dbReference type="EMBL" id="PIN23824.1"/>
    </source>
</evidence>
<evidence type="ECO:0000256" key="2">
    <source>
        <dbReference type="ARBA" id="ARBA00022723"/>
    </source>
</evidence>
<dbReference type="InterPro" id="IPR012337">
    <property type="entry name" value="RNaseH-like_sf"/>
</dbReference>
<dbReference type="InterPro" id="IPR052035">
    <property type="entry name" value="ZnF_BED_domain_contain"/>
</dbReference>
<dbReference type="STRING" id="429701.A0A2G9I242"/>
<dbReference type="PANTHER" id="PTHR46481">
    <property type="entry name" value="ZINC FINGER BED DOMAIN-CONTAINING PROTEIN 4"/>
    <property type="match status" value="1"/>
</dbReference>
<gene>
    <name evidence="6" type="ORF">CDL12_03446</name>
</gene>